<evidence type="ECO:0000256" key="5">
    <source>
        <dbReference type="ARBA" id="ARBA00023136"/>
    </source>
</evidence>
<gene>
    <name evidence="7" type="ordered locus">Gbro_1069</name>
</gene>
<feature type="transmembrane region" description="Helical" evidence="6">
    <location>
        <begin position="179"/>
        <end position="199"/>
    </location>
</feature>
<dbReference type="GO" id="GO:0005886">
    <property type="term" value="C:plasma membrane"/>
    <property type="evidence" value="ECO:0007669"/>
    <property type="project" value="UniProtKB-SubCell"/>
</dbReference>
<feature type="transmembrane region" description="Helical" evidence="6">
    <location>
        <begin position="392"/>
        <end position="412"/>
    </location>
</feature>
<dbReference type="STRING" id="526226.Gbro_1069"/>
<name>D0L4F4_GORB4</name>
<keyword evidence="3 6" id="KW-0812">Transmembrane</keyword>
<feature type="transmembrane region" description="Helical" evidence="6">
    <location>
        <begin position="424"/>
        <end position="442"/>
    </location>
</feature>
<organism evidence="7 8">
    <name type="scientific">Gordonia bronchialis (strain ATCC 25592 / DSM 43247 / BCRC 13721 / JCM 3198 / KCTC 3076 / NBRC 16047 / NCTC 10667)</name>
    <name type="common">Rhodococcus bronchialis</name>
    <dbReference type="NCBI Taxonomy" id="526226"/>
    <lineage>
        <taxon>Bacteria</taxon>
        <taxon>Bacillati</taxon>
        <taxon>Actinomycetota</taxon>
        <taxon>Actinomycetes</taxon>
        <taxon>Mycobacteriales</taxon>
        <taxon>Gordoniaceae</taxon>
        <taxon>Gordonia</taxon>
    </lineage>
</organism>
<evidence type="ECO:0000256" key="6">
    <source>
        <dbReference type="SAM" id="Phobius"/>
    </source>
</evidence>
<dbReference type="PANTHER" id="PTHR30250:SF11">
    <property type="entry name" value="O-ANTIGEN TRANSPORTER-RELATED"/>
    <property type="match status" value="1"/>
</dbReference>
<dbReference type="AlphaFoldDB" id="D0L4F4"/>
<feature type="transmembrane region" description="Helical" evidence="6">
    <location>
        <begin position="448"/>
        <end position="468"/>
    </location>
</feature>
<dbReference type="InterPro" id="IPR050833">
    <property type="entry name" value="Poly_Biosynth_Transport"/>
</dbReference>
<accession>D0L4F4</accession>
<feature type="transmembrane region" description="Helical" evidence="6">
    <location>
        <begin position="19"/>
        <end position="39"/>
    </location>
</feature>
<feature type="transmembrane region" description="Helical" evidence="6">
    <location>
        <begin position="302"/>
        <end position="322"/>
    </location>
</feature>
<keyword evidence="4 6" id="KW-1133">Transmembrane helix</keyword>
<dbReference type="KEGG" id="gbr:Gbro_1069"/>
<dbReference type="Proteomes" id="UP000001219">
    <property type="component" value="Chromosome"/>
</dbReference>
<feature type="transmembrane region" description="Helical" evidence="6">
    <location>
        <begin position="153"/>
        <end position="173"/>
    </location>
</feature>
<feature type="transmembrane region" description="Helical" evidence="6">
    <location>
        <begin position="259"/>
        <end position="281"/>
    </location>
</feature>
<feature type="transmembrane region" description="Helical" evidence="6">
    <location>
        <begin position="88"/>
        <end position="115"/>
    </location>
</feature>
<feature type="transmembrane region" description="Helical" evidence="6">
    <location>
        <begin position="334"/>
        <end position="353"/>
    </location>
</feature>
<keyword evidence="8" id="KW-1185">Reference proteome</keyword>
<dbReference type="EMBL" id="CP001802">
    <property type="protein sequence ID" value="ACY20378.1"/>
    <property type="molecule type" value="Genomic_DNA"/>
</dbReference>
<feature type="transmembrane region" description="Helical" evidence="6">
    <location>
        <begin position="121"/>
        <end position="141"/>
    </location>
</feature>
<evidence type="ECO:0000313" key="7">
    <source>
        <dbReference type="EMBL" id="ACY20378.1"/>
    </source>
</evidence>
<reference evidence="8" key="1">
    <citation type="submission" date="2009-10" db="EMBL/GenBank/DDBJ databases">
        <title>The complete chromosome of Gordonia bronchialis DSM 43247.</title>
        <authorList>
            <consortium name="US DOE Joint Genome Institute (JGI-PGF)"/>
            <person name="Lucas S."/>
            <person name="Copeland A."/>
            <person name="Lapidus A."/>
            <person name="Glavina del Rio T."/>
            <person name="Dalin E."/>
            <person name="Tice H."/>
            <person name="Bruce D."/>
            <person name="Goodwin L."/>
            <person name="Pitluck S."/>
            <person name="Kyrpides N."/>
            <person name="Mavromatis K."/>
            <person name="Ivanova N."/>
            <person name="Ovchinnikova G."/>
            <person name="Saunders E."/>
            <person name="Brettin T."/>
            <person name="Detter J.C."/>
            <person name="Han C."/>
            <person name="Larimer F."/>
            <person name="Land M."/>
            <person name="Hauser L."/>
            <person name="Markowitz V."/>
            <person name="Cheng J.-F."/>
            <person name="Hugenholtz P."/>
            <person name="Woyke T."/>
            <person name="Wu D."/>
            <person name="Jando M."/>
            <person name="Schneider S."/>
            <person name="Goeker M."/>
            <person name="Klenk H.-P."/>
            <person name="Eisen J.A."/>
        </authorList>
    </citation>
    <scope>NUCLEOTIDE SEQUENCE [LARGE SCALE GENOMIC DNA]</scope>
    <source>
        <strain evidence="8">ATCC 25592 / DSM 43247 / BCRC 13721 / JCM 3198 / KCTC 3076 / NBRC 16047 / NCTC 10667</strain>
    </source>
</reference>
<evidence type="ECO:0000256" key="1">
    <source>
        <dbReference type="ARBA" id="ARBA00004651"/>
    </source>
</evidence>
<feature type="transmembrane region" description="Helical" evidence="6">
    <location>
        <begin position="219"/>
        <end position="239"/>
    </location>
</feature>
<dbReference type="PANTHER" id="PTHR30250">
    <property type="entry name" value="PST FAMILY PREDICTED COLANIC ACID TRANSPORTER"/>
    <property type="match status" value="1"/>
</dbReference>
<evidence type="ECO:0000313" key="8">
    <source>
        <dbReference type="Proteomes" id="UP000001219"/>
    </source>
</evidence>
<keyword evidence="5 6" id="KW-0472">Membrane</keyword>
<dbReference type="RefSeq" id="WP_012832956.1">
    <property type="nucleotide sequence ID" value="NC_013441.1"/>
</dbReference>
<keyword evidence="2" id="KW-1003">Cell membrane</keyword>
<dbReference type="OrthoDB" id="3742809at2"/>
<comment type="subcellular location">
    <subcellularLocation>
        <location evidence="1">Cell membrane</location>
        <topology evidence="1">Multi-pass membrane protein</topology>
    </subcellularLocation>
</comment>
<dbReference type="HOGENOM" id="CLU_555289_0_0_11"/>
<proteinExistence type="predicted"/>
<reference evidence="7 8" key="2">
    <citation type="journal article" date="2010" name="Stand. Genomic Sci.">
        <title>Complete genome sequence of Gordonia bronchialis type strain (3410).</title>
        <authorList>
            <person name="Ivanova N."/>
            <person name="Sikorski J."/>
            <person name="Jando M."/>
            <person name="Lapidus A."/>
            <person name="Nolan M."/>
            <person name="Lucas S."/>
            <person name="Del Rio T.G."/>
            <person name="Tice H."/>
            <person name="Copeland A."/>
            <person name="Cheng J.F."/>
            <person name="Chen F."/>
            <person name="Bruce D."/>
            <person name="Goodwin L."/>
            <person name="Pitluck S."/>
            <person name="Mavromatis K."/>
            <person name="Ovchinnikova G."/>
            <person name="Pati A."/>
            <person name="Chen A."/>
            <person name="Palaniappan K."/>
            <person name="Land M."/>
            <person name="Hauser L."/>
            <person name="Chang Y.J."/>
            <person name="Jeffries C.D."/>
            <person name="Chain P."/>
            <person name="Saunders E."/>
            <person name="Han C."/>
            <person name="Detter J.C."/>
            <person name="Brettin T."/>
            <person name="Rohde M."/>
            <person name="Goker M."/>
            <person name="Bristow J."/>
            <person name="Eisen J.A."/>
            <person name="Markowitz V."/>
            <person name="Hugenholtz P."/>
            <person name="Klenk H.P."/>
            <person name="Kyrpides N.C."/>
        </authorList>
    </citation>
    <scope>NUCLEOTIDE SEQUENCE [LARGE SCALE GENOMIC DNA]</scope>
    <source>
        <strain evidence="8">ATCC 25592 / DSM 43247 / BCRC 13721 / JCM 3198 / KCTC 3076 / NBRC 16047 / NCTC 10667</strain>
    </source>
</reference>
<dbReference type="Pfam" id="PF13440">
    <property type="entry name" value="Polysacc_synt_3"/>
    <property type="match status" value="1"/>
</dbReference>
<evidence type="ECO:0000256" key="3">
    <source>
        <dbReference type="ARBA" id="ARBA00022692"/>
    </source>
</evidence>
<dbReference type="eggNOG" id="COG2244">
    <property type="taxonomic scope" value="Bacteria"/>
</dbReference>
<evidence type="ECO:0000256" key="2">
    <source>
        <dbReference type="ARBA" id="ARBA00022475"/>
    </source>
</evidence>
<evidence type="ECO:0000256" key="4">
    <source>
        <dbReference type="ARBA" id="ARBA00022989"/>
    </source>
</evidence>
<feature type="transmembrane region" description="Helical" evidence="6">
    <location>
        <begin position="365"/>
        <end position="386"/>
    </location>
</feature>
<feature type="transmembrane region" description="Helical" evidence="6">
    <location>
        <begin position="45"/>
        <end position="67"/>
    </location>
</feature>
<sequence>MADSGHTAGRIGRAFGLQLFGRVFGTLASLATVTFTTRYLGPEDYGYLTAAVMFITLWAAFADLGFSEVIVRRVTDSRLRERPSVERLVGISLGFAVVWSLPLSLITLGVGLVVYRNDPQIAKLLLITVGSLALTTLYTSFDAVFKVHLRYGAVALADFGGRTLSMAMTLVLVSQGAGLEWFAVVQLVPPAVNLVLMAFAAARLGQVRPRFEISATRSLLVESFPITVVLIIAVLYWRIDGVLLSVLSSADQVGHYGLAYSLAFLVTMVSDLLLASLLSTATALFASDRDRFAQIVARTSQIMYFLAVPIAVVGPILAAPIITMISSDSFADGAPVLALLFVAAAVTFLNSAASQALFAAHDQHFLMKLNACTLVFNIVANVALIPHFGARGAAAALVATEVLGLACSRWRLAKRGLYREPIGFILRLAIPAAAAGVTAYLLCDLSPLVSLPAAAACYVAVNFVVGPANKRFVTTLRASSDQHVEGAS</sequence>
<protein>
    <submittedName>
        <fullName evidence="7">Polysaccharide biosynthesis protein</fullName>
    </submittedName>
</protein>
<dbReference type="CDD" id="cd13128">
    <property type="entry name" value="MATE_Wzx_like"/>
    <property type="match status" value="1"/>
</dbReference>